<reference evidence="3" key="2">
    <citation type="submission" date="2025-08" db="UniProtKB">
        <authorList>
            <consortium name="RefSeq"/>
        </authorList>
    </citation>
    <scope>IDENTIFICATION</scope>
</reference>
<dbReference type="PANTHER" id="PTHR33116:SF75">
    <property type="entry name" value="RIBONUCLEASE H PROTEIN"/>
    <property type="match status" value="1"/>
</dbReference>
<evidence type="ECO:0000313" key="3">
    <source>
        <dbReference type="RefSeq" id="XP_017974454.1"/>
    </source>
</evidence>
<reference evidence="2" key="1">
    <citation type="journal article" date="1997" name="Nucleic Acids Res.">
        <title>tRNAscan-SE: a program for improved detection of transfer RNA genes in genomic sequence.</title>
        <authorList>
            <person name="Lowe T.M."/>
            <person name="Eddy S.R."/>
        </authorList>
    </citation>
    <scope>NUCLEOTIDE SEQUENCE [LARGE SCALE GENOMIC DNA]</scope>
    <source>
        <strain evidence="2">r\B97-61/B2</strain>
    </source>
</reference>
<evidence type="ECO:0000259" key="1">
    <source>
        <dbReference type="Pfam" id="PF00078"/>
    </source>
</evidence>
<dbReference type="Gramene" id="Tc04v2_t003660.1">
    <property type="protein sequence ID" value="Tc04v2_p003660.1"/>
    <property type="gene ID" value="Tc04v2_g003660"/>
</dbReference>
<proteinExistence type="predicted"/>
<dbReference type="GeneID" id="18601081"/>
<dbReference type="AlphaFoldDB" id="A0AB32W8T9"/>
<dbReference type="InterPro" id="IPR000477">
    <property type="entry name" value="RT_dom"/>
</dbReference>
<gene>
    <name evidence="3" type="primary">LOC18601081</name>
</gene>
<dbReference type="CDD" id="cd01650">
    <property type="entry name" value="RT_nLTR_like"/>
    <property type="match status" value="1"/>
</dbReference>
<dbReference type="PANTHER" id="PTHR33116">
    <property type="entry name" value="REVERSE TRANSCRIPTASE ZINC-BINDING DOMAIN-CONTAINING PROTEIN-RELATED-RELATED"/>
    <property type="match status" value="1"/>
</dbReference>
<dbReference type="RefSeq" id="XP_017974454.1">
    <property type="nucleotide sequence ID" value="XM_018118965.1"/>
</dbReference>
<sequence>MMEFVNHFFTTGKLKLGVNNSFITLIPKVRNPVKMKDYHPISLVDRLYKIVAKIFVNRIKVVIGDVVGNNQFAFVKGRQLIDAVLVANELIDLIKKEKTEGLILKVDFEKAYDYINWGFLDFIMAKMGFHEKWRGWIHECISTVHMSILVNGSPSKNFRMRRRPSPRVLRVFQSMSALKINFAKSSLTGIDMELEVMEEWANLVGCGRDSLPTSYLGLPLGVNHRSQQLWRPVIQKVQNRLVGWQSKLLSMGGKITLMRYNLSSTWRLEMVRISDFGWIIGLKMVVEKRCFQEFTPWRKTNAKLSKSSGNGKTGVGSGMLSSGGIFSNGNKSSTTLSTR</sequence>
<dbReference type="Pfam" id="PF00078">
    <property type="entry name" value="RVT_1"/>
    <property type="match status" value="1"/>
</dbReference>
<protein>
    <submittedName>
        <fullName evidence="3">Uncharacterized protein LOC18601081</fullName>
    </submittedName>
</protein>
<name>A0AB32W8T9_THECC</name>
<accession>A0AB32W8T9</accession>
<organism evidence="2 3">
    <name type="scientific">Theobroma cacao</name>
    <name type="common">Cacao</name>
    <name type="synonym">Cocoa</name>
    <dbReference type="NCBI Taxonomy" id="3641"/>
    <lineage>
        <taxon>Eukaryota</taxon>
        <taxon>Viridiplantae</taxon>
        <taxon>Streptophyta</taxon>
        <taxon>Embryophyta</taxon>
        <taxon>Tracheophyta</taxon>
        <taxon>Spermatophyta</taxon>
        <taxon>Magnoliopsida</taxon>
        <taxon>eudicotyledons</taxon>
        <taxon>Gunneridae</taxon>
        <taxon>Pentapetalae</taxon>
        <taxon>rosids</taxon>
        <taxon>malvids</taxon>
        <taxon>Malvales</taxon>
        <taxon>Malvaceae</taxon>
        <taxon>Byttnerioideae</taxon>
        <taxon>Theobroma</taxon>
    </lineage>
</organism>
<dbReference type="KEGG" id="tcc:18601081"/>
<dbReference type="Proteomes" id="UP000694886">
    <property type="component" value="Chromosome 4"/>
</dbReference>
<feature type="domain" description="Reverse transcriptase" evidence="1">
    <location>
        <begin position="29"/>
        <end position="153"/>
    </location>
</feature>
<evidence type="ECO:0000313" key="2">
    <source>
        <dbReference type="Proteomes" id="UP000694886"/>
    </source>
</evidence>